<dbReference type="OrthoDB" id="6381584at2759"/>
<evidence type="ECO:0000259" key="1">
    <source>
        <dbReference type="Pfam" id="PF23672"/>
    </source>
</evidence>
<proteinExistence type="predicted"/>
<dbReference type="InParanoid" id="A0A6L2PH54"/>
<evidence type="ECO:0000313" key="2">
    <source>
        <dbReference type="EMBL" id="GFG31901.1"/>
    </source>
</evidence>
<reference evidence="3" key="1">
    <citation type="submission" date="2020-01" db="EMBL/GenBank/DDBJ databases">
        <title>Draft genome sequence of the Termite Coptotermes fromosanus.</title>
        <authorList>
            <person name="Itakura S."/>
            <person name="Yosikawa Y."/>
            <person name="Umezawa K."/>
        </authorList>
    </citation>
    <scope>NUCLEOTIDE SEQUENCE [LARGE SCALE GENOMIC DNA]</scope>
</reference>
<keyword evidence="3" id="KW-1185">Reference proteome</keyword>
<dbReference type="AlphaFoldDB" id="A0A6L2PH54"/>
<accession>A0A6L2PH54</accession>
<organism evidence="2 3">
    <name type="scientific">Coptotermes formosanus</name>
    <name type="common">Formosan subterranean termite</name>
    <dbReference type="NCBI Taxonomy" id="36987"/>
    <lineage>
        <taxon>Eukaryota</taxon>
        <taxon>Metazoa</taxon>
        <taxon>Ecdysozoa</taxon>
        <taxon>Arthropoda</taxon>
        <taxon>Hexapoda</taxon>
        <taxon>Insecta</taxon>
        <taxon>Pterygota</taxon>
        <taxon>Neoptera</taxon>
        <taxon>Polyneoptera</taxon>
        <taxon>Dictyoptera</taxon>
        <taxon>Blattodea</taxon>
        <taxon>Blattoidea</taxon>
        <taxon>Termitoidae</taxon>
        <taxon>Rhinotermitidae</taxon>
        <taxon>Coptotermes</taxon>
    </lineage>
</organism>
<protein>
    <recommendedName>
        <fullName evidence="1">DUF7153 domain-containing protein</fullName>
    </recommendedName>
</protein>
<dbReference type="InterPro" id="IPR055577">
    <property type="entry name" value="DUF7153"/>
</dbReference>
<feature type="domain" description="DUF7153" evidence="1">
    <location>
        <begin position="75"/>
        <end position="247"/>
    </location>
</feature>
<dbReference type="Proteomes" id="UP000502823">
    <property type="component" value="Unassembled WGS sequence"/>
</dbReference>
<feature type="non-terminal residue" evidence="2">
    <location>
        <position position="281"/>
    </location>
</feature>
<dbReference type="PANTHER" id="PTHR22198:SF1">
    <property type="entry name" value="FERM DOMAIN-CONTAINING PROTEIN"/>
    <property type="match status" value="1"/>
</dbReference>
<name>A0A6L2PH54_COPFO</name>
<dbReference type="EMBL" id="BLKM01000338">
    <property type="protein sequence ID" value="GFG31901.1"/>
    <property type="molecule type" value="Genomic_DNA"/>
</dbReference>
<dbReference type="PANTHER" id="PTHR22198">
    <property type="entry name" value="FERM DOMAIN-CONTAINING PROTEIN"/>
    <property type="match status" value="1"/>
</dbReference>
<gene>
    <name evidence="2" type="ORF">Cfor_02520</name>
</gene>
<dbReference type="Pfam" id="PF23672">
    <property type="entry name" value="DUF7153"/>
    <property type="match status" value="1"/>
</dbReference>
<sequence>MELVLHTAQSYEPNFGYAFQISASSCDTASSTSSIGNSGSAEEAGHLAIFSFIVPTGRTSEQHSLRATLATSSYFRDGLLLNSKEKCALFPVVHFTENHETLQHQLQQGQLLDVHSLGSDFILHQGLYRELKSIIPETEFLSLLPHHHVAYMLIGFKNLERSLSQVMVDTWKDWTGARHIYFNLPDELGLTRISFYHREAPDNLSLFMYIVLVECRGITSKEHQVRLIDFAQRMRVERITGCVSVYSSEPLSGSLAATPHYIASDWTGLHDAYTSPNCKYG</sequence>
<evidence type="ECO:0000313" key="3">
    <source>
        <dbReference type="Proteomes" id="UP000502823"/>
    </source>
</evidence>
<comment type="caution">
    <text evidence="2">The sequence shown here is derived from an EMBL/GenBank/DDBJ whole genome shotgun (WGS) entry which is preliminary data.</text>
</comment>